<gene>
    <name evidence="4" type="ORF">H7C19_12445</name>
</gene>
<proteinExistence type="predicted"/>
<dbReference type="InterPro" id="IPR022029">
    <property type="entry name" value="YoaR-like_PG-bd"/>
</dbReference>
<dbReference type="Pfam" id="PF07501">
    <property type="entry name" value="G5"/>
    <property type="match status" value="1"/>
</dbReference>
<sequence>MRKAWRWAAVIVVAMGLGVGAASGYAFSQDADRRLPDGLTVGGLAVGGLGAEEAIAEVRARAEALAGARVSLGGGTQSEGAGKEAADGAFALRELGMSVEVSEAVRDFEKYRDAGWWTKGKIKRQLKPSYPAVVTWNEETFADQAEARWASGAETAPKNAVRTINERDEVVYTPEVAGTALDTAALFEEVKRRAPRSLADVGGAADGSVRALGVGLPLVKIVPEVTVASLREEGLARKIVEFTTAFTTSGEGRSHNVTAAALALNDTLLKPGDEFSYGDIVAKAEKAYGYKEAPVIVKGKLTPGIGGGICQVSSTLYNAIIRASGIEIVERRNHSLPVSYLPVGLDATFADGYIDFRFRNATGKLLLIKTVVEGKKLTVKLFGTMDERVRYDLSTEQVKVLEPKLSYVRDEGVALGGTKVLEQGAAGVVIDTYRLKYVDGKLTARDKLNRSTYRAQNQVLAVNPADPRLAPPEGKGAPSPSPDGDGGKGTPVEPV</sequence>
<dbReference type="Pfam" id="PF12229">
    <property type="entry name" value="PG_binding_4"/>
    <property type="match status" value="1"/>
</dbReference>
<evidence type="ECO:0000313" key="4">
    <source>
        <dbReference type="EMBL" id="MBB6671491.1"/>
    </source>
</evidence>
<dbReference type="InterPro" id="IPR011098">
    <property type="entry name" value="G5_dom"/>
</dbReference>
<feature type="region of interest" description="Disordered" evidence="2">
    <location>
        <begin position="459"/>
        <end position="495"/>
    </location>
</feature>
<accession>A0A7X0RS53</accession>
<feature type="domain" description="G5" evidence="3">
    <location>
        <begin position="386"/>
        <end position="466"/>
    </location>
</feature>
<dbReference type="Pfam" id="PF04294">
    <property type="entry name" value="VanW"/>
    <property type="match status" value="1"/>
</dbReference>
<evidence type="ECO:0000256" key="1">
    <source>
        <dbReference type="ARBA" id="ARBA00022729"/>
    </source>
</evidence>
<organism evidence="4 5">
    <name type="scientific">Cohnella nanjingensis</name>
    <dbReference type="NCBI Taxonomy" id="1387779"/>
    <lineage>
        <taxon>Bacteria</taxon>
        <taxon>Bacillati</taxon>
        <taxon>Bacillota</taxon>
        <taxon>Bacilli</taxon>
        <taxon>Bacillales</taxon>
        <taxon>Paenibacillaceae</taxon>
        <taxon>Cohnella</taxon>
    </lineage>
</organism>
<evidence type="ECO:0000313" key="5">
    <source>
        <dbReference type="Proteomes" id="UP000547209"/>
    </source>
</evidence>
<dbReference type="PROSITE" id="PS51109">
    <property type="entry name" value="G5"/>
    <property type="match status" value="1"/>
</dbReference>
<keyword evidence="5" id="KW-1185">Reference proteome</keyword>
<dbReference type="Proteomes" id="UP000547209">
    <property type="component" value="Unassembled WGS sequence"/>
</dbReference>
<dbReference type="EMBL" id="JACJVP010000021">
    <property type="protein sequence ID" value="MBB6671491.1"/>
    <property type="molecule type" value="Genomic_DNA"/>
</dbReference>
<dbReference type="InterPro" id="IPR007391">
    <property type="entry name" value="Vancomycin_resist_VanW"/>
</dbReference>
<dbReference type="InterPro" id="IPR052913">
    <property type="entry name" value="Glycopeptide_resist_protein"/>
</dbReference>
<name>A0A7X0RS53_9BACL</name>
<dbReference type="PANTHER" id="PTHR35788:SF1">
    <property type="entry name" value="EXPORTED PROTEIN"/>
    <property type="match status" value="1"/>
</dbReference>
<evidence type="ECO:0000259" key="3">
    <source>
        <dbReference type="PROSITE" id="PS51109"/>
    </source>
</evidence>
<dbReference type="SMART" id="SM01208">
    <property type="entry name" value="G5"/>
    <property type="match status" value="1"/>
</dbReference>
<dbReference type="Gene3D" id="2.20.230.10">
    <property type="entry name" value="Resuscitation-promoting factor rpfb"/>
    <property type="match status" value="1"/>
</dbReference>
<evidence type="ECO:0000256" key="2">
    <source>
        <dbReference type="SAM" id="MobiDB-lite"/>
    </source>
</evidence>
<keyword evidence="1" id="KW-0732">Signal</keyword>
<dbReference type="AlphaFoldDB" id="A0A7X0RS53"/>
<comment type="caution">
    <text evidence="4">The sequence shown here is derived from an EMBL/GenBank/DDBJ whole genome shotgun (WGS) entry which is preliminary data.</text>
</comment>
<reference evidence="4 5" key="1">
    <citation type="submission" date="2020-08" db="EMBL/GenBank/DDBJ databases">
        <title>Cohnella phylogeny.</title>
        <authorList>
            <person name="Dunlap C."/>
        </authorList>
    </citation>
    <scope>NUCLEOTIDE SEQUENCE [LARGE SCALE GENOMIC DNA]</scope>
    <source>
        <strain evidence="4 5">DSM 28246</strain>
    </source>
</reference>
<dbReference type="RefSeq" id="WP_185142972.1">
    <property type="nucleotide sequence ID" value="NZ_JACJVP010000021.1"/>
</dbReference>
<protein>
    <submittedName>
        <fullName evidence="4">VanW family protein</fullName>
    </submittedName>
</protein>
<dbReference type="PANTHER" id="PTHR35788">
    <property type="entry name" value="EXPORTED PROTEIN-RELATED"/>
    <property type="match status" value="1"/>
</dbReference>